<dbReference type="Gene3D" id="1.10.10.10">
    <property type="entry name" value="Winged helix-like DNA-binding domain superfamily/Winged helix DNA-binding domain"/>
    <property type="match status" value="1"/>
</dbReference>
<dbReference type="InterPro" id="IPR036388">
    <property type="entry name" value="WH-like_DNA-bd_sf"/>
</dbReference>
<evidence type="ECO:0000313" key="4">
    <source>
        <dbReference type="Proteomes" id="UP001059401"/>
    </source>
</evidence>
<dbReference type="GO" id="GO:0006355">
    <property type="term" value="P:regulation of DNA-templated transcription"/>
    <property type="evidence" value="ECO:0007669"/>
    <property type="project" value="InterPro"/>
</dbReference>
<dbReference type="RefSeq" id="WP_044979414.1">
    <property type="nucleotide sequence ID" value="NZ_CP009228.1"/>
</dbReference>
<evidence type="ECO:0000313" key="3">
    <source>
        <dbReference type="Proteomes" id="UP001058682"/>
    </source>
</evidence>
<accession>A0AAE9SHZ9</accession>
<dbReference type="EMBL" id="CP038804">
    <property type="protein sequence ID" value="UTY33570.1"/>
    <property type="molecule type" value="Genomic_DNA"/>
</dbReference>
<organism evidence="2 3">
    <name type="scientific">Treponema putidum</name>
    <dbReference type="NCBI Taxonomy" id="221027"/>
    <lineage>
        <taxon>Bacteria</taxon>
        <taxon>Pseudomonadati</taxon>
        <taxon>Spirochaetota</taxon>
        <taxon>Spirochaetia</taxon>
        <taxon>Spirochaetales</taxon>
        <taxon>Treponemataceae</taxon>
        <taxon>Treponema</taxon>
    </lineage>
</organism>
<dbReference type="SUPFAM" id="SSF46894">
    <property type="entry name" value="C-terminal effector domain of the bipartite response regulators"/>
    <property type="match status" value="1"/>
</dbReference>
<protein>
    <submittedName>
        <fullName evidence="2">Helix-turn-helix domain-containing protein</fullName>
    </submittedName>
</protein>
<evidence type="ECO:0000313" key="2">
    <source>
        <dbReference type="EMBL" id="UTY33570.1"/>
    </source>
</evidence>
<reference evidence="2" key="1">
    <citation type="submission" date="2019-04" db="EMBL/GenBank/DDBJ databases">
        <title>Whole genome sequencing of oral phylogroup 2 treponemes.</title>
        <authorList>
            <person name="Chan Y."/>
            <person name="Zeng H.H."/>
            <person name="Yu X.L."/>
            <person name="Leung W.K."/>
            <person name="Watt R.M."/>
        </authorList>
    </citation>
    <scope>NUCLEOTIDE SEQUENCE</scope>
    <source>
        <strain evidence="2">OMZ 835</strain>
        <strain evidence="1">OMZ 847</strain>
    </source>
</reference>
<dbReference type="Proteomes" id="UP001058682">
    <property type="component" value="Chromosome"/>
</dbReference>
<dbReference type="AlphaFoldDB" id="A0AAE9SHZ9"/>
<sequence length="206" mass="23749">MKVLIFDRKIETLAFLCEKLENHGIITIAAENGSKFICNYLNSELDAIIVAKKELDHYGLNVSQLIKKIHKDITICSYLHENYHNITKIHISSSSNTSEIIRGNEKTLQVVLSKCKKRANLNKDYIYSLPKKSGILLKHLIINKAGGLSDEDINIIFWGEKNPLKKNSIYNHVYNLKKSLKKSFNNTYTILKTNKRYRLIKIKKEA</sequence>
<keyword evidence="4" id="KW-1185">Reference proteome</keyword>
<dbReference type="GO" id="GO:0003677">
    <property type="term" value="F:DNA binding"/>
    <property type="evidence" value="ECO:0007669"/>
    <property type="project" value="InterPro"/>
</dbReference>
<name>A0AAE9SHZ9_9SPIR</name>
<gene>
    <name evidence="2" type="ORF">E4N74_05730</name>
    <name evidence="1" type="ORF">E4N76_06620</name>
</gene>
<proteinExistence type="predicted"/>
<dbReference type="InterPro" id="IPR016032">
    <property type="entry name" value="Sig_transdc_resp-reg_C-effctor"/>
</dbReference>
<dbReference type="Proteomes" id="UP001059401">
    <property type="component" value="Chromosome"/>
</dbReference>
<dbReference type="EMBL" id="CP038802">
    <property type="protein sequence ID" value="UTY28703.1"/>
    <property type="molecule type" value="Genomic_DNA"/>
</dbReference>
<evidence type="ECO:0000313" key="1">
    <source>
        <dbReference type="EMBL" id="UTY28703.1"/>
    </source>
</evidence>
<dbReference type="KEGG" id="tpk:JO40_11840"/>